<evidence type="ECO:0000313" key="4">
    <source>
        <dbReference type="Proteomes" id="UP001595846"/>
    </source>
</evidence>
<protein>
    <submittedName>
        <fullName evidence="3">PQQ-dependent sugar dehydrogenase</fullName>
    </submittedName>
</protein>
<dbReference type="GeneID" id="73904703"/>
<dbReference type="InterPro" id="IPR012938">
    <property type="entry name" value="Glc/Sorbosone_DH"/>
</dbReference>
<reference evidence="3 4" key="1">
    <citation type="journal article" date="2019" name="Int. J. Syst. Evol. Microbiol.">
        <title>The Global Catalogue of Microorganisms (GCM) 10K type strain sequencing project: providing services to taxonomists for standard genome sequencing and annotation.</title>
        <authorList>
            <consortium name="The Broad Institute Genomics Platform"/>
            <consortium name="The Broad Institute Genome Sequencing Center for Infectious Disease"/>
            <person name="Wu L."/>
            <person name="Ma J."/>
        </authorList>
    </citation>
    <scope>NUCLEOTIDE SEQUENCE [LARGE SCALE GENOMIC DNA]</scope>
    <source>
        <strain evidence="3 4">IBRC-M 10256</strain>
    </source>
</reference>
<dbReference type="InterPro" id="IPR011042">
    <property type="entry name" value="6-blade_b-propeller_TolB-like"/>
</dbReference>
<dbReference type="Pfam" id="PF07995">
    <property type="entry name" value="GSDH"/>
    <property type="match status" value="1"/>
</dbReference>
<dbReference type="PANTHER" id="PTHR19328:SF75">
    <property type="entry name" value="ALDOSE SUGAR DEHYDROGENASE YLII"/>
    <property type="match status" value="1"/>
</dbReference>
<dbReference type="PROSITE" id="PS51318">
    <property type="entry name" value="TAT"/>
    <property type="match status" value="1"/>
</dbReference>
<comment type="caution">
    <text evidence="3">The sequence shown here is derived from an EMBL/GenBank/DDBJ whole genome shotgun (WGS) entry which is preliminary data.</text>
</comment>
<evidence type="ECO:0000256" key="1">
    <source>
        <dbReference type="SAM" id="MobiDB-lite"/>
    </source>
</evidence>
<dbReference type="PANTHER" id="PTHR19328">
    <property type="entry name" value="HEDGEHOG-INTERACTING PROTEIN"/>
    <property type="match status" value="1"/>
</dbReference>
<dbReference type="InterPro" id="IPR006311">
    <property type="entry name" value="TAT_signal"/>
</dbReference>
<dbReference type="Gene3D" id="2.120.10.30">
    <property type="entry name" value="TolB, C-terminal domain"/>
    <property type="match status" value="1"/>
</dbReference>
<proteinExistence type="predicted"/>
<feature type="compositionally biased region" description="Basic residues" evidence="1">
    <location>
        <begin position="11"/>
        <end position="21"/>
    </location>
</feature>
<dbReference type="RefSeq" id="WP_256531938.1">
    <property type="nucleotide sequence ID" value="NZ_CP101824.1"/>
</dbReference>
<dbReference type="AlphaFoldDB" id="A0ABD5NJL0"/>
<feature type="region of interest" description="Disordered" evidence="1">
    <location>
        <begin position="33"/>
        <end position="66"/>
    </location>
</feature>
<dbReference type="InterPro" id="IPR011041">
    <property type="entry name" value="Quinoprot_gluc/sorb_DH_b-prop"/>
</dbReference>
<keyword evidence="4" id="KW-1185">Reference proteome</keyword>
<accession>A0ABD5NJL0</accession>
<feature type="compositionally biased region" description="Acidic residues" evidence="1">
    <location>
        <begin position="570"/>
        <end position="585"/>
    </location>
</feature>
<feature type="domain" description="Glucose/Sorbosone dehydrogenase" evidence="2">
    <location>
        <begin position="142"/>
        <end position="351"/>
    </location>
</feature>
<feature type="region of interest" description="Disordered" evidence="1">
    <location>
        <begin position="1"/>
        <end position="21"/>
    </location>
</feature>
<feature type="compositionally biased region" description="Polar residues" evidence="1">
    <location>
        <begin position="586"/>
        <end position="595"/>
    </location>
</feature>
<name>A0ABD5NJL0_9EURY</name>
<feature type="compositionally biased region" description="Acidic residues" evidence="1">
    <location>
        <begin position="518"/>
        <end position="556"/>
    </location>
</feature>
<gene>
    <name evidence="3" type="ORF">ACFOUR_01925</name>
</gene>
<dbReference type="SUPFAM" id="SSF50952">
    <property type="entry name" value="Soluble quinoprotein glucose dehydrogenase"/>
    <property type="match status" value="1"/>
</dbReference>
<organism evidence="3 4">
    <name type="scientific">Halovivax cerinus</name>
    <dbReference type="NCBI Taxonomy" id="1487865"/>
    <lineage>
        <taxon>Archaea</taxon>
        <taxon>Methanobacteriati</taxon>
        <taxon>Methanobacteriota</taxon>
        <taxon>Stenosarchaea group</taxon>
        <taxon>Halobacteria</taxon>
        <taxon>Halobacteriales</taxon>
        <taxon>Natrialbaceae</taxon>
        <taxon>Halovivax</taxon>
    </lineage>
</organism>
<feature type="region of interest" description="Disordered" evidence="1">
    <location>
        <begin position="504"/>
        <end position="595"/>
    </location>
</feature>
<sequence length="595" mass="64510">MTHSPPGRDGQRRRRNSSRRRFLQVTAATGAVASLSGVSVAQDDEDNETDDSDGSDEQWGDVVTDGPTIGLELVGEGFTSPVGFEVAPGDDDRYFVVDQLGQIHVLEGASNGDGGPLQRRDEPFLDVSDRMVEVSGGTGEFDERGLLGLAFHPDFQENGRFFVRYSAPPTDDTPEDYDHTAVLAEFTTADDEHSTADPESEERLLEVPEPQFNHNAGAVLFGPDGYLYVPLGDGGNADDVGLGHVEDWYDENDGGNAQNTTDTLLGGIHRIDVDADGDGDRPYGIPDDNPFVESDAGFDEYYAWGLRNPWRLSFDSEGNFYVADVGQNLFEEVNIVENGGNYGWNVKEGIECFSTENPGEPGEDCPNATPEDVRGGEDLLDPVIQYPHLVDGESFGISITGGYVYEGEAASELQDMYVYGDWSRGFGSPDGSLFASPVAEYEPSADRSEDDLWEIQELSVSDAPNDRINRFVLAFGRDHDDELYVLTTARYTDGETGEVWRIVPEGEGETIEPHEDAVGSEEEADDEDSDGEEDDEMDDDAADDDGGDNETDDESVDGAGNETVDGGNESVDDGTDNESIEDNDGNESAGNESGE</sequence>
<dbReference type="Proteomes" id="UP001595846">
    <property type="component" value="Unassembled WGS sequence"/>
</dbReference>
<feature type="compositionally biased region" description="Acidic residues" evidence="1">
    <location>
        <begin position="42"/>
        <end position="59"/>
    </location>
</feature>
<evidence type="ECO:0000313" key="3">
    <source>
        <dbReference type="EMBL" id="MFC3957131.1"/>
    </source>
</evidence>
<evidence type="ECO:0000259" key="2">
    <source>
        <dbReference type="Pfam" id="PF07995"/>
    </source>
</evidence>
<dbReference type="EMBL" id="JBHSAQ010000001">
    <property type="protein sequence ID" value="MFC3957131.1"/>
    <property type="molecule type" value="Genomic_DNA"/>
</dbReference>